<dbReference type="GO" id="GO:0032993">
    <property type="term" value="C:protein-DNA complex"/>
    <property type="evidence" value="ECO:0007669"/>
    <property type="project" value="TreeGrafter"/>
</dbReference>
<evidence type="ECO:0000256" key="1">
    <source>
        <dbReference type="ARBA" id="ARBA00009437"/>
    </source>
</evidence>
<organism evidence="6 7">
    <name type="scientific">Intrasporangium calvum (strain ATCC 23552 / DSM 43043 / JCM 3097 / NBRC 12989 / NCIMB 10167 / NRRL B-3866 / 7 KIP)</name>
    <dbReference type="NCBI Taxonomy" id="710696"/>
    <lineage>
        <taxon>Bacteria</taxon>
        <taxon>Bacillati</taxon>
        <taxon>Actinomycetota</taxon>
        <taxon>Actinomycetes</taxon>
        <taxon>Micrococcales</taxon>
        <taxon>Intrasporangiaceae</taxon>
        <taxon>Intrasporangium</taxon>
    </lineage>
</organism>
<dbReference type="InterPro" id="IPR000847">
    <property type="entry name" value="LysR_HTH_N"/>
</dbReference>
<dbReference type="PANTHER" id="PTHR30346">
    <property type="entry name" value="TRANSCRIPTIONAL DUAL REGULATOR HCAR-RELATED"/>
    <property type="match status" value="1"/>
</dbReference>
<dbReference type="RefSeq" id="WP_013491998.1">
    <property type="nucleotide sequence ID" value="NC_014830.1"/>
</dbReference>
<reference evidence="6 7" key="1">
    <citation type="journal article" date="2010" name="Stand. Genomic Sci.">
        <title>Complete genome sequence of Intrasporangium calvum type strain (7 KIP).</title>
        <authorList>
            <person name="Del Rio T.G."/>
            <person name="Chertkov O."/>
            <person name="Yasawong M."/>
            <person name="Lucas S."/>
            <person name="Deshpande S."/>
            <person name="Cheng J.F."/>
            <person name="Detter C."/>
            <person name="Tapia R."/>
            <person name="Han C."/>
            <person name="Goodwin L."/>
            <person name="Pitluck S."/>
            <person name="Liolios K."/>
            <person name="Ivanova N."/>
            <person name="Mavromatis K."/>
            <person name="Pati A."/>
            <person name="Chen A."/>
            <person name="Palaniappan K."/>
            <person name="Land M."/>
            <person name="Hauser L."/>
            <person name="Chang Y.J."/>
            <person name="Jeffries C.D."/>
            <person name="Rohde M."/>
            <person name="Pukall R."/>
            <person name="Sikorski J."/>
            <person name="Goker M."/>
            <person name="Woyke T."/>
            <person name="Bristow J."/>
            <person name="Eisen J.A."/>
            <person name="Markowitz V."/>
            <person name="Hugenholtz P."/>
            <person name="Kyrpides N.C."/>
            <person name="Klenk H.P."/>
            <person name="Lapidus A."/>
        </authorList>
    </citation>
    <scope>NUCLEOTIDE SEQUENCE [LARGE SCALE GENOMIC DNA]</scope>
    <source>
        <strain evidence="7">ATCC 23552 / DSM 43043 / JCM 3097 / NBRC 12989 / 7 KIP</strain>
    </source>
</reference>
<dbReference type="Pfam" id="PF00126">
    <property type="entry name" value="HTH_1"/>
    <property type="match status" value="1"/>
</dbReference>
<dbReference type="CDD" id="cd08414">
    <property type="entry name" value="PBP2_LTTR_aromatics_like"/>
    <property type="match status" value="1"/>
</dbReference>
<dbReference type="Gene3D" id="3.40.190.10">
    <property type="entry name" value="Periplasmic binding protein-like II"/>
    <property type="match status" value="2"/>
</dbReference>
<dbReference type="AlphaFoldDB" id="E6SES5"/>
<dbReference type="GO" id="GO:0003677">
    <property type="term" value="F:DNA binding"/>
    <property type="evidence" value="ECO:0007669"/>
    <property type="project" value="UniProtKB-KW"/>
</dbReference>
<evidence type="ECO:0000256" key="4">
    <source>
        <dbReference type="ARBA" id="ARBA00023163"/>
    </source>
</evidence>
<keyword evidence="3" id="KW-0238">DNA-binding</keyword>
<evidence type="ECO:0000313" key="6">
    <source>
        <dbReference type="EMBL" id="ADU47682.1"/>
    </source>
</evidence>
<evidence type="ECO:0000256" key="3">
    <source>
        <dbReference type="ARBA" id="ARBA00023125"/>
    </source>
</evidence>
<dbReference type="InterPro" id="IPR005119">
    <property type="entry name" value="LysR_subst-bd"/>
</dbReference>
<dbReference type="Gene3D" id="1.10.10.10">
    <property type="entry name" value="Winged helix-like DNA-binding domain superfamily/Winged helix DNA-binding domain"/>
    <property type="match status" value="1"/>
</dbReference>
<dbReference type="STRING" id="710696.Intca_1164"/>
<evidence type="ECO:0000313" key="7">
    <source>
        <dbReference type="Proteomes" id="UP000008914"/>
    </source>
</evidence>
<protein>
    <submittedName>
        <fullName evidence="6">Transcriptional regulator, LysR family</fullName>
    </submittedName>
</protein>
<dbReference type="FunFam" id="1.10.10.10:FF:000001">
    <property type="entry name" value="LysR family transcriptional regulator"/>
    <property type="match status" value="1"/>
</dbReference>
<evidence type="ECO:0000256" key="2">
    <source>
        <dbReference type="ARBA" id="ARBA00023015"/>
    </source>
</evidence>
<gene>
    <name evidence="6" type="ordered locus">Intca_1164</name>
</gene>
<comment type="similarity">
    <text evidence="1">Belongs to the LysR transcriptional regulatory family.</text>
</comment>
<dbReference type="PANTHER" id="PTHR30346:SF0">
    <property type="entry name" value="HCA OPERON TRANSCRIPTIONAL ACTIVATOR HCAR"/>
    <property type="match status" value="1"/>
</dbReference>
<name>E6SES5_INTC7</name>
<dbReference type="eggNOG" id="COG0583">
    <property type="taxonomic scope" value="Bacteria"/>
</dbReference>
<dbReference type="SUPFAM" id="SSF46785">
    <property type="entry name" value="Winged helix' DNA-binding domain"/>
    <property type="match status" value="1"/>
</dbReference>
<dbReference type="EMBL" id="CP002343">
    <property type="protein sequence ID" value="ADU47682.1"/>
    <property type="molecule type" value="Genomic_DNA"/>
</dbReference>
<dbReference type="InterPro" id="IPR036390">
    <property type="entry name" value="WH_DNA-bd_sf"/>
</dbReference>
<keyword evidence="4" id="KW-0804">Transcription</keyword>
<dbReference type="SUPFAM" id="SSF53850">
    <property type="entry name" value="Periplasmic binding protein-like II"/>
    <property type="match status" value="1"/>
</dbReference>
<dbReference type="PROSITE" id="PS50931">
    <property type="entry name" value="HTH_LYSR"/>
    <property type="match status" value="1"/>
</dbReference>
<dbReference type="PRINTS" id="PR00039">
    <property type="entry name" value="HTHLYSR"/>
</dbReference>
<dbReference type="Proteomes" id="UP000008914">
    <property type="component" value="Chromosome"/>
</dbReference>
<dbReference type="KEGG" id="ica:Intca_1164"/>
<accession>E6SES5</accession>
<dbReference type="OrthoDB" id="3181812at2"/>
<feature type="domain" description="HTH lysR-type" evidence="5">
    <location>
        <begin position="3"/>
        <end position="60"/>
    </location>
</feature>
<evidence type="ECO:0000259" key="5">
    <source>
        <dbReference type="PROSITE" id="PS50931"/>
    </source>
</evidence>
<keyword evidence="2" id="KW-0805">Transcription regulation</keyword>
<sequence>MSVSLRQLEVFQAVARELHFGRAAGRLQLSQPTVSKELARLERSLGLDLFHRSSGGTVLTPEGSELLQQAEVVLEAVRALERAGATARRRRTGQVRVAASPSVVNRLMPQLLRQLEHHHPDVEVTAVEVDTGGVTAALDAGAAEVGLGHHVAAPAHGRVRTIGRDELFVIGAQSVLGEGRSVALDRLADVPLILWPREQSPVYHDAVLGICRSRGLEPLLLSGTSRVSGSRSYLLREGRAFALGPRDFAQSESHGVRAAHLSPRAQVPLDLAWLDPPSPAARTLMAQVRALVH</sequence>
<dbReference type="GO" id="GO:0003700">
    <property type="term" value="F:DNA-binding transcription factor activity"/>
    <property type="evidence" value="ECO:0007669"/>
    <property type="project" value="InterPro"/>
</dbReference>
<dbReference type="HOGENOM" id="CLU_039613_6_4_11"/>
<keyword evidence="7" id="KW-1185">Reference proteome</keyword>
<dbReference type="InterPro" id="IPR036388">
    <property type="entry name" value="WH-like_DNA-bd_sf"/>
</dbReference>
<dbReference type="Pfam" id="PF03466">
    <property type="entry name" value="LysR_substrate"/>
    <property type="match status" value="1"/>
</dbReference>
<proteinExistence type="inferred from homology"/>